<evidence type="ECO:0000256" key="10">
    <source>
        <dbReference type="SAM" id="Phobius"/>
    </source>
</evidence>
<dbReference type="AlphaFoldDB" id="A0A8X7XFA5"/>
<dbReference type="InterPro" id="IPR006187">
    <property type="entry name" value="Claudin"/>
</dbReference>
<dbReference type="Gene3D" id="1.20.140.150">
    <property type="match status" value="1"/>
</dbReference>
<keyword evidence="12" id="KW-1185">Reference proteome</keyword>
<dbReference type="PANTHER" id="PTHR12002">
    <property type="entry name" value="CLAUDIN"/>
    <property type="match status" value="1"/>
</dbReference>
<evidence type="ECO:0000313" key="11">
    <source>
        <dbReference type="EMBL" id="KAG2467628.1"/>
    </source>
</evidence>
<feature type="non-terminal residue" evidence="11">
    <location>
        <position position="1"/>
    </location>
</feature>
<dbReference type="FunFam" id="1.20.140.150:FF:000001">
    <property type="entry name" value="Claudin"/>
    <property type="match status" value="1"/>
</dbReference>
<organism evidence="11 12">
    <name type="scientific">Polypterus senegalus</name>
    <name type="common">Senegal bichir</name>
    <dbReference type="NCBI Taxonomy" id="55291"/>
    <lineage>
        <taxon>Eukaryota</taxon>
        <taxon>Metazoa</taxon>
        <taxon>Chordata</taxon>
        <taxon>Craniata</taxon>
        <taxon>Vertebrata</taxon>
        <taxon>Euteleostomi</taxon>
        <taxon>Actinopterygii</taxon>
        <taxon>Polypteriformes</taxon>
        <taxon>Polypteridae</taxon>
        <taxon>Polypterus</taxon>
    </lineage>
</organism>
<evidence type="ECO:0000256" key="4">
    <source>
        <dbReference type="ARBA" id="ARBA00022427"/>
    </source>
</evidence>
<feature type="transmembrane region" description="Helical" evidence="10">
    <location>
        <begin position="82"/>
        <end position="101"/>
    </location>
</feature>
<keyword evidence="9 10" id="KW-0472">Membrane</keyword>
<feature type="transmembrane region" description="Helical" evidence="10">
    <location>
        <begin position="191"/>
        <end position="212"/>
    </location>
</feature>
<dbReference type="GO" id="GO:0005923">
    <property type="term" value="C:bicellular tight junction"/>
    <property type="evidence" value="ECO:0007669"/>
    <property type="project" value="UniProtKB-SubCell"/>
</dbReference>
<evidence type="ECO:0000313" key="12">
    <source>
        <dbReference type="Proteomes" id="UP000886611"/>
    </source>
</evidence>
<keyword evidence="7" id="KW-0965">Cell junction</keyword>
<keyword evidence="8 10" id="KW-1133">Transmembrane helix</keyword>
<evidence type="ECO:0000256" key="7">
    <source>
        <dbReference type="ARBA" id="ARBA00022949"/>
    </source>
</evidence>
<keyword evidence="6 10" id="KW-0812">Transmembrane</keyword>
<dbReference type="Pfam" id="PF00822">
    <property type="entry name" value="PMP22_Claudin"/>
    <property type="match status" value="1"/>
</dbReference>
<accession>A0A8X7XFA5</accession>
<dbReference type="PROSITE" id="PS01346">
    <property type="entry name" value="CLAUDIN"/>
    <property type="match status" value="1"/>
</dbReference>
<evidence type="ECO:0000256" key="8">
    <source>
        <dbReference type="ARBA" id="ARBA00022989"/>
    </source>
</evidence>
<evidence type="ECO:0000256" key="2">
    <source>
        <dbReference type="ARBA" id="ARBA00004651"/>
    </source>
</evidence>
<evidence type="ECO:0000256" key="5">
    <source>
        <dbReference type="ARBA" id="ARBA00022475"/>
    </source>
</evidence>
<keyword evidence="4" id="KW-0796">Tight junction</keyword>
<evidence type="ECO:0000256" key="1">
    <source>
        <dbReference type="ARBA" id="ARBA00004435"/>
    </source>
</evidence>
<evidence type="ECO:0000256" key="9">
    <source>
        <dbReference type="ARBA" id="ARBA00023136"/>
    </source>
</evidence>
<dbReference type="InterPro" id="IPR004031">
    <property type="entry name" value="PMP22/EMP/MP20/Claudin"/>
</dbReference>
<dbReference type="GO" id="GO:0005198">
    <property type="term" value="F:structural molecule activity"/>
    <property type="evidence" value="ECO:0007669"/>
    <property type="project" value="InterPro"/>
</dbReference>
<dbReference type="InterPro" id="IPR017974">
    <property type="entry name" value="Claudin_CS"/>
</dbReference>
<reference evidence="11 12" key="1">
    <citation type="journal article" date="2021" name="Cell">
        <title>Tracing the genetic footprints of vertebrate landing in non-teleost ray-finned fishes.</title>
        <authorList>
            <person name="Bi X."/>
            <person name="Wang K."/>
            <person name="Yang L."/>
            <person name="Pan H."/>
            <person name="Jiang H."/>
            <person name="Wei Q."/>
            <person name="Fang M."/>
            <person name="Yu H."/>
            <person name="Zhu C."/>
            <person name="Cai Y."/>
            <person name="He Y."/>
            <person name="Gan X."/>
            <person name="Zeng H."/>
            <person name="Yu D."/>
            <person name="Zhu Y."/>
            <person name="Jiang H."/>
            <person name="Qiu Q."/>
            <person name="Yang H."/>
            <person name="Zhang Y.E."/>
            <person name="Wang W."/>
            <person name="Zhu M."/>
            <person name="He S."/>
            <person name="Zhang G."/>
        </authorList>
    </citation>
    <scope>NUCLEOTIDE SEQUENCE [LARGE SCALE GENOMIC DNA]</scope>
    <source>
        <strain evidence="11">Bchr_013</strain>
    </source>
</reference>
<evidence type="ECO:0000256" key="6">
    <source>
        <dbReference type="ARBA" id="ARBA00022692"/>
    </source>
</evidence>
<evidence type="ECO:0000256" key="3">
    <source>
        <dbReference type="ARBA" id="ARBA00008295"/>
    </source>
</evidence>
<feature type="transmembrane region" description="Helical" evidence="10">
    <location>
        <begin position="6"/>
        <end position="24"/>
    </location>
</feature>
<comment type="caution">
    <text evidence="11">The sequence shown here is derived from an EMBL/GenBank/DDBJ whole genome shotgun (WGS) entry which is preliminary data.</text>
</comment>
<sequence>MFYESKSTWVQLFGILMLIGSAVLQIKVQVSQGLTYALSSNDVPSHSPALAKDLSAVTVSEGEEQTDKQGGNTSMASAGMQILAFISALLGVFGATVATLLPNWKVSADVGSNIITAISQTQGLWMNCTWYSTGMFSCTMKHSVLVLPAYLQTARTTMVLSCVLAVLGICLCSFGLKCTRWGGGRQAKRHTAIAGGVCFILAGILCLIPAAWFTNEVISSFLASSVPESNKYEPGGAVYVAFVSAGFLLVGGLIFCISCTRKQQGPQFYPRSKQQQQCCKASQPTDNTMGYSLQDYV</sequence>
<feature type="transmembrane region" description="Helical" evidence="10">
    <location>
        <begin position="158"/>
        <end position="179"/>
    </location>
</feature>
<dbReference type="GO" id="GO:0005886">
    <property type="term" value="C:plasma membrane"/>
    <property type="evidence" value="ECO:0007669"/>
    <property type="project" value="UniProtKB-SubCell"/>
</dbReference>
<dbReference type="Proteomes" id="UP000886611">
    <property type="component" value="Unassembled WGS sequence"/>
</dbReference>
<keyword evidence="5" id="KW-1003">Cell membrane</keyword>
<feature type="non-terminal residue" evidence="11">
    <location>
        <position position="297"/>
    </location>
</feature>
<protein>
    <submittedName>
        <fullName evidence="11">CLD20 protein</fullName>
    </submittedName>
</protein>
<proteinExistence type="inferred from homology"/>
<feature type="transmembrane region" description="Helical" evidence="10">
    <location>
        <begin position="237"/>
        <end position="257"/>
    </location>
</feature>
<dbReference type="PRINTS" id="PR01077">
    <property type="entry name" value="CLAUDIN"/>
</dbReference>
<comment type="similarity">
    <text evidence="3">Belongs to the claudin family.</text>
</comment>
<gene>
    <name evidence="11" type="primary">Cldn20</name>
    <name evidence="11" type="ORF">GTO96_0015095</name>
</gene>
<name>A0A8X7XFA5_POLSE</name>
<comment type="subcellular location">
    <subcellularLocation>
        <location evidence="1">Cell junction</location>
        <location evidence="1">Tight junction</location>
    </subcellularLocation>
    <subcellularLocation>
        <location evidence="2">Cell membrane</location>
        <topology evidence="2">Multi-pass membrane protein</topology>
    </subcellularLocation>
</comment>
<dbReference type="EMBL" id="JAATIS010000485">
    <property type="protein sequence ID" value="KAG2467628.1"/>
    <property type="molecule type" value="Genomic_DNA"/>
</dbReference>